<sequence>MDQPLHSVTDLKETSTLTPPHASTTNIFTLFLRGKMSTHRRKHFYFVIAWLSTQLTKLN</sequence>
<evidence type="ECO:0000313" key="2">
    <source>
        <dbReference type="EMBL" id="JAH18934.1"/>
    </source>
</evidence>
<name>A0A0E9QQ52_ANGAN</name>
<dbReference type="EMBL" id="GBXM01089643">
    <property type="protein sequence ID" value="JAH18934.1"/>
    <property type="molecule type" value="Transcribed_RNA"/>
</dbReference>
<dbReference type="AlphaFoldDB" id="A0A0E9QQ52"/>
<protein>
    <submittedName>
        <fullName evidence="2">Uncharacterized protein</fullName>
    </submittedName>
</protein>
<evidence type="ECO:0000256" key="1">
    <source>
        <dbReference type="SAM" id="MobiDB-lite"/>
    </source>
</evidence>
<organism evidence="2">
    <name type="scientific">Anguilla anguilla</name>
    <name type="common">European freshwater eel</name>
    <name type="synonym">Muraena anguilla</name>
    <dbReference type="NCBI Taxonomy" id="7936"/>
    <lineage>
        <taxon>Eukaryota</taxon>
        <taxon>Metazoa</taxon>
        <taxon>Chordata</taxon>
        <taxon>Craniata</taxon>
        <taxon>Vertebrata</taxon>
        <taxon>Euteleostomi</taxon>
        <taxon>Actinopterygii</taxon>
        <taxon>Neopterygii</taxon>
        <taxon>Teleostei</taxon>
        <taxon>Anguilliformes</taxon>
        <taxon>Anguillidae</taxon>
        <taxon>Anguilla</taxon>
    </lineage>
</organism>
<reference evidence="2" key="1">
    <citation type="submission" date="2014-11" db="EMBL/GenBank/DDBJ databases">
        <authorList>
            <person name="Amaro Gonzalez C."/>
        </authorList>
    </citation>
    <scope>NUCLEOTIDE SEQUENCE</scope>
</reference>
<reference evidence="2" key="2">
    <citation type="journal article" date="2015" name="Fish Shellfish Immunol.">
        <title>Early steps in the European eel (Anguilla anguilla)-Vibrio vulnificus interaction in the gills: Role of the RtxA13 toxin.</title>
        <authorList>
            <person name="Callol A."/>
            <person name="Pajuelo D."/>
            <person name="Ebbesson L."/>
            <person name="Teles M."/>
            <person name="MacKenzie S."/>
            <person name="Amaro C."/>
        </authorList>
    </citation>
    <scope>NUCLEOTIDE SEQUENCE</scope>
</reference>
<feature type="region of interest" description="Disordered" evidence="1">
    <location>
        <begin position="1"/>
        <end position="22"/>
    </location>
</feature>
<proteinExistence type="predicted"/>
<accession>A0A0E9QQ52</accession>